<dbReference type="InterPro" id="IPR046748">
    <property type="entry name" value="HipA_2"/>
</dbReference>
<dbReference type="EMBL" id="JBBPCO010000010">
    <property type="protein sequence ID" value="MEK8090247.1"/>
    <property type="molecule type" value="Genomic_DNA"/>
</dbReference>
<dbReference type="Pfam" id="PF20613">
    <property type="entry name" value="HipA_2"/>
    <property type="match status" value="1"/>
</dbReference>
<keyword evidence="2" id="KW-0418">Kinase</keyword>
<name>A0ABU9D9N0_9PROT</name>
<organism evidence="2 3">
    <name type="scientific">Thermithiobacillus plumbiphilus</name>
    <dbReference type="NCBI Taxonomy" id="1729899"/>
    <lineage>
        <taxon>Bacteria</taxon>
        <taxon>Pseudomonadati</taxon>
        <taxon>Pseudomonadota</taxon>
        <taxon>Acidithiobacillia</taxon>
        <taxon>Acidithiobacillales</taxon>
        <taxon>Thermithiobacillaceae</taxon>
        <taxon>Thermithiobacillus</taxon>
    </lineage>
</organism>
<evidence type="ECO:0000313" key="2">
    <source>
        <dbReference type="EMBL" id="MEK8090247.1"/>
    </source>
</evidence>
<gene>
    <name evidence="2" type="ORF">WOB96_10785</name>
</gene>
<sequence>MTIEIVEIIGRSEQGITKPFICRGDDGQVYFVKGRGAGRRSLICEWVAGQLGRRLGLPIAHFEIVQVPQELLSIAMRDDLVELGAGKAFGSRKVPVVELTASHLDDVPGEVQRDVLAFDWWVRNGDRSLGETGGNPNLFWDMENQDLMVIDHNQAFDPDFSPRDFACLHAFHVECPVLFGDRVLQQMYVKRFLGALADWETICHTVPPEWWFLDAEQTVPTNFDVRATYQLLIQCQTDGFWSLE</sequence>
<comment type="caution">
    <text evidence="2">The sequence shown here is derived from an EMBL/GenBank/DDBJ whole genome shotgun (WGS) entry which is preliminary data.</text>
</comment>
<protein>
    <submittedName>
        <fullName evidence="2">HipA family kinase</fullName>
    </submittedName>
</protein>
<proteinExistence type="predicted"/>
<evidence type="ECO:0000259" key="1">
    <source>
        <dbReference type="Pfam" id="PF20613"/>
    </source>
</evidence>
<keyword evidence="3" id="KW-1185">Reference proteome</keyword>
<evidence type="ECO:0000313" key="3">
    <source>
        <dbReference type="Proteomes" id="UP001446205"/>
    </source>
</evidence>
<dbReference type="Proteomes" id="UP001446205">
    <property type="component" value="Unassembled WGS sequence"/>
</dbReference>
<dbReference type="RefSeq" id="WP_341371302.1">
    <property type="nucleotide sequence ID" value="NZ_JBBPCO010000010.1"/>
</dbReference>
<reference evidence="2 3" key="1">
    <citation type="submission" date="2024-04" db="EMBL/GenBank/DDBJ databases">
        <authorList>
            <person name="Abashina T."/>
            <person name="Shaikin A."/>
        </authorList>
    </citation>
    <scope>NUCLEOTIDE SEQUENCE [LARGE SCALE GENOMIC DNA]</scope>
    <source>
        <strain evidence="2 3">AAFK</strain>
    </source>
</reference>
<accession>A0ABU9D9N0</accession>
<feature type="domain" description="HipA-like kinase" evidence="1">
    <location>
        <begin position="5"/>
        <end position="242"/>
    </location>
</feature>
<dbReference type="GO" id="GO:0016301">
    <property type="term" value="F:kinase activity"/>
    <property type="evidence" value="ECO:0007669"/>
    <property type="project" value="UniProtKB-KW"/>
</dbReference>
<keyword evidence="2" id="KW-0808">Transferase</keyword>